<dbReference type="GO" id="GO:0008775">
    <property type="term" value="F:acetate CoA-transferase activity"/>
    <property type="evidence" value="ECO:0007669"/>
    <property type="project" value="InterPro"/>
</dbReference>
<keyword evidence="6" id="KW-0378">Hydrolase</keyword>
<name>A0A0E4GCX2_9FIRM</name>
<reference evidence="6 7" key="1">
    <citation type="submission" date="2015-03" db="EMBL/GenBank/DDBJ databases">
        <authorList>
            <person name="Murphy D."/>
        </authorList>
    </citation>
    <scope>NUCLEOTIDE SEQUENCE [LARGE SCALE GENOMIC DNA]</scope>
    <source>
        <strain evidence="6 7">OL-4</strain>
    </source>
</reference>
<dbReference type="GO" id="GO:0006083">
    <property type="term" value="P:acetate metabolic process"/>
    <property type="evidence" value="ECO:0007669"/>
    <property type="project" value="InterPro"/>
</dbReference>
<dbReference type="Pfam" id="PF13336">
    <property type="entry name" value="AcetylCoA_hyd_C"/>
    <property type="match status" value="1"/>
</dbReference>
<comment type="pathway">
    <text evidence="3">Lipid metabolism; butanoate metabolism.</text>
</comment>
<dbReference type="InterPro" id="IPR026888">
    <property type="entry name" value="AcetylCoA_hyd_C"/>
</dbReference>
<dbReference type="GO" id="GO:0016787">
    <property type="term" value="F:hydrolase activity"/>
    <property type="evidence" value="ECO:0007669"/>
    <property type="project" value="UniProtKB-KW"/>
</dbReference>
<accession>A0A0E4GCX2</accession>
<sequence length="444" mass="49278">MSFQQEYRQKLVSPREAVKLVKSGDRIQFNSYNGVPPALDRALAARRDELEGVIVSSSVTMYPLYTISSDPEGKHFIYNNWHASGYDRKLAPQGNYYYVPALYYEFPRILARNSLDVVMLQVGEMDDKGNMNFGPSAAHARILVEAGRKVIVEVNRNMPVAYGGSDESVHISEIDLVVEGDHDPLFTLPVLKANKIDRKIADLLMNEIEDGACIQLGIGAMPNTVGELIADSDLQDLGVHTEMLADAHVKMYQSGRISGKNKGRDKGKMVYGFAMGSQELYRFIHRNPACATYSIKHINTPHIIAMNPKVIAINSAIEVDLYSQINSESSGFRHISGTGGQVDFMLGSYMSEGGKGFICMSSTFTDKEGKLSSRILPTLSPGSIVTVPRTIAQYIVTEYGIANVKGKSTWERAEELIKIAHPRFQDELVKSAAEMNIWRRSNKL</sequence>
<feature type="binding site" evidence="3">
    <location>
        <begin position="217"/>
        <end position="221"/>
    </location>
    <ligand>
        <name>CoA</name>
        <dbReference type="ChEBI" id="CHEBI:57287"/>
    </ligand>
</feature>
<evidence type="ECO:0000256" key="1">
    <source>
        <dbReference type="ARBA" id="ARBA00009632"/>
    </source>
</evidence>
<evidence type="ECO:0000256" key="2">
    <source>
        <dbReference type="ARBA" id="ARBA00022679"/>
    </source>
</evidence>
<comment type="function">
    <text evidence="3">Coenzyme A-transferase that converts butyrate to butyryl-CoA.</text>
</comment>
<feature type="domain" description="Acetyl-CoA hydrolase/transferase N-terminal" evidence="4">
    <location>
        <begin position="4"/>
        <end position="183"/>
    </location>
</feature>
<dbReference type="InterPro" id="IPR037171">
    <property type="entry name" value="NagB/RpiA_transferase-like"/>
</dbReference>
<dbReference type="InterPro" id="IPR038460">
    <property type="entry name" value="AcetylCoA_hyd_C_sf"/>
</dbReference>
<dbReference type="Gene3D" id="3.40.1080.10">
    <property type="entry name" value="Glutaconate Coenzyme A-transferase"/>
    <property type="match status" value="1"/>
</dbReference>
<keyword evidence="3" id="KW-0443">Lipid metabolism</keyword>
<protein>
    <recommendedName>
        <fullName evidence="3">Probable butyrate:acetyl-CoA coenzyme A-transferase</fullName>
        <shortName evidence="3">Butyrate CoA-transferase</shortName>
        <ecNumber evidence="3">2.8.3.-</ecNumber>
    </recommendedName>
</protein>
<evidence type="ECO:0000313" key="7">
    <source>
        <dbReference type="Proteomes" id="UP000045545"/>
    </source>
</evidence>
<dbReference type="SUPFAM" id="SSF100950">
    <property type="entry name" value="NagB/RpiA/CoA transferase-like"/>
    <property type="match status" value="2"/>
</dbReference>
<dbReference type="STRING" id="690567.923"/>
<dbReference type="Proteomes" id="UP000045545">
    <property type="component" value="Unassembled WGS sequence"/>
</dbReference>
<dbReference type="GO" id="GO:0005737">
    <property type="term" value="C:cytoplasm"/>
    <property type="evidence" value="ECO:0007669"/>
    <property type="project" value="UniProtKB-SubCell"/>
</dbReference>
<keyword evidence="3" id="KW-0963">Cytoplasm</keyword>
<evidence type="ECO:0000256" key="3">
    <source>
        <dbReference type="HAMAP-Rule" id="MF_03228"/>
    </source>
</evidence>
<proteinExistence type="inferred from homology"/>
<dbReference type="PANTHER" id="PTHR21432:SF20">
    <property type="entry name" value="ACETYL-COA HYDROLASE"/>
    <property type="match status" value="1"/>
</dbReference>
<dbReference type="PANTHER" id="PTHR21432">
    <property type="entry name" value="ACETYL-COA HYDROLASE-RELATED"/>
    <property type="match status" value="1"/>
</dbReference>
<evidence type="ECO:0000259" key="5">
    <source>
        <dbReference type="Pfam" id="PF13336"/>
    </source>
</evidence>
<comment type="subcellular location">
    <subcellularLocation>
        <location evidence="3">Cytoplasm</location>
    </subcellularLocation>
</comment>
<dbReference type="InterPro" id="IPR003702">
    <property type="entry name" value="ActCoA_hydro_N"/>
</dbReference>
<dbReference type="OrthoDB" id="9801795at2"/>
<dbReference type="AlphaFoldDB" id="A0A0E4GCX2"/>
<dbReference type="UniPathway" id="UPA00863"/>
<feature type="binding site" evidence="3">
    <location>
        <position position="340"/>
    </location>
    <ligand>
        <name>CoA</name>
        <dbReference type="ChEBI" id="CHEBI:57287"/>
    </ligand>
</feature>
<evidence type="ECO:0000259" key="4">
    <source>
        <dbReference type="Pfam" id="PF02550"/>
    </source>
</evidence>
<keyword evidence="3" id="KW-0276">Fatty acid metabolism</keyword>
<evidence type="ECO:0000313" key="6">
    <source>
        <dbReference type="EMBL" id="CFX28433.1"/>
    </source>
</evidence>
<keyword evidence="2 3" id="KW-0808">Transferase</keyword>
<dbReference type="GO" id="GO:0019605">
    <property type="term" value="P:butyrate metabolic process"/>
    <property type="evidence" value="ECO:0007669"/>
    <property type="project" value="UniProtKB-UniRule"/>
</dbReference>
<dbReference type="Gene3D" id="3.30.750.70">
    <property type="entry name" value="4-hydroxybutyrate coenzyme like domains"/>
    <property type="match status" value="1"/>
</dbReference>
<comment type="catalytic activity">
    <reaction evidence="3">
        <text>butanoate + acetyl-CoA = butanoyl-CoA + acetate</text>
        <dbReference type="Rhea" id="RHEA:30071"/>
        <dbReference type="ChEBI" id="CHEBI:17968"/>
        <dbReference type="ChEBI" id="CHEBI:30089"/>
        <dbReference type="ChEBI" id="CHEBI:57288"/>
        <dbReference type="ChEBI" id="CHEBI:57371"/>
    </reaction>
</comment>
<dbReference type="EMBL" id="CGIH01000013">
    <property type="protein sequence ID" value="CFX28433.1"/>
    <property type="molecule type" value="Genomic_DNA"/>
</dbReference>
<gene>
    <name evidence="6" type="ORF">923</name>
</gene>
<dbReference type="Gene3D" id="3.40.1080.20">
    <property type="entry name" value="Acetyl-CoA hydrolase/transferase C-terminal domain"/>
    <property type="match status" value="1"/>
</dbReference>
<keyword evidence="7" id="KW-1185">Reference proteome</keyword>
<dbReference type="EC" id="2.8.3.-" evidence="3"/>
<dbReference type="RefSeq" id="WP_046496296.1">
    <property type="nucleotide sequence ID" value="NZ_CGIH01000013.1"/>
</dbReference>
<feature type="active site" description="5-glutamyl coenzyme A thioester intermediate" evidence="3">
    <location>
        <position position="242"/>
    </location>
</feature>
<feature type="binding site" evidence="3">
    <location>
        <position position="317"/>
    </location>
    <ligand>
        <name>CoA</name>
        <dbReference type="ChEBI" id="CHEBI:57287"/>
    </ligand>
</feature>
<dbReference type="GO" id="GO:0006084">
    <property type="term" value="P:acetyl-CoA metabolic process"/>
    <property type="evidence" value="ECO:0007669"/>
    <property type="project" value="UniProtKB-UniRule"/>
</dbReference>
<dbReference type="Pfam" id="PF02550">
    <property type="entry name" value="AcetylCoA_hydro"/>
    <property type="match status" value="1"/>
</dbReference>
<dbReference type="InterPro" id="IPR023990">
    <property type="entry name" value="Butryl-CoA_acetate_CoA_Tfrase"/>
</dbReference>
<feature type="domain" description="Acetyl-CoA hydrolase/transferase C-terminal" evidence="5">
    <location>
        <begin position="276"/>
        <end position="432"/>
    </location>
</feature>
<dbReference type="HAMAP" id="MF_03228">
    <property type="entry name" value="But_CoA_trans"/>
    <property type="match status" value="1"/>
</dbReference>
<organism evidence="6 7">
    <name type="scientific">Syntrophomonas zehnderi OL-4</name>
    <dbReference type="NCBI Taxonomy" id="690567"/>
    <lineage>
        <taxon>Bacteria</taxon>
        <taxon>Bacillati</taxon>
        <taxon>Bacillota</taxon>
        <taxon>Clostridia</taxon>
        <taxon>Eubacteriales</taxon>
        <taxon>Syntrophomonadaceae</taxon>
        <taxon>Syntrophomonas</taxon>
    </lineage>
</organism>
<dbReference type="InterPro" id="IPR046433">
    <property type="entry name" value="ActCoA_hydro"/>
</dbReference>
<comment type="similarity">
    <text evidence="1 3">Belongs to the acetyl-CoA hydrolase/transferase family.</text>
</comment>